<dbReference type="Proteomes" id="UP000197619">
    <property type="component" value="Unassembled WGS sequence"/>
</dbReference>
<organism evidence="1 2">
    <name type="scientific">Lonchura striata</name>
    <name type="common">white-rumped munia</name>
    <dbReference type="NCBI Taxonomy" id="40157"/>
    <lineage>
        <taxon>Eukaryota</taxon>
        <taxon>Metazoa</taxon>
        <taxon>Chordata</taxon>
        <taxon>Craniata</taxon>
        <taxon>Vertebrata</taxon>
        <taxon>Euteleostomi</taxon>
        <taxon>Archelosauria</taxon>
        <taxon>Archosauria</taxon>
        <taxon>Dinosauria</taxon>
        <taxon>Saurischia</taxon>
        <taxon>Theropoda</taxon>
        <taxon>Coelurosauria</taxon>
        <taxon>Aves</taxon>
        <taxon>Neognathae</taxon>
        <taxon>Neoaves</taxon>
        <taxon>Telluraves</taxon>
        <taxon>Australaves</taxon>
        <taxon>Passeriformes</taxon>
        <taxon>Passeroidea</taxon>
        <taxon>Estrildidae</taxon>
        <taxon>Estrildinae</taxon>
        <taxon>Lonchura</taxon>
    </lineage>
</organism>
<dbReference type="AlphaFoldDB" id="A0A218V5R6"/>
<gene>
    <name evidence="1" type="ORF">RLOC_00013054</name>
</gene>
<proteinExistence type="predicted"/>
<accession>A0A218V5R6</accession>
<name>A0A218V5R6_9PASE</name>
<evidence type="ECO:0000313" key="2">
    <source>
        <dbReference type="Proteomes" id="UP000197619"/>
    </source>
</evidence>
<protein>
    <submittedName>
        <fullName evidence="1">Uncharacterized protein</fullName>
    </submittedName>
</protein>
<dbReference type="EMBL" id="MUZQ01000049">
    <property type="protein sequence ID" value="OWK60952.1"/>
    <property type="molecule type" value="Genomic_DNA"/>
</dbReference>
<reference evidence="1 2" key="1">
    <citation type="submission" date="2017-05" db="EMBL/GenBank/DDBJ databases">
        <title>Genome of assembly of the Bengalese finch, Lonchura striata domestica.</title>
        <authorList>
            <person name="Colquitt B.M."/>
            <person name="Brainard M.S."/>
        </authorList>
    </citation>
    <scope>NUCLEOTIDE SEQUENCE [LARGE SCALE GENOMIC DNA]</scope>
    <source>
        <strain evidence="1">White83orange57</strain>
    </source>
</reference>
<comment type="caution">
    <text evidence="1">The sequence shown here is derived from an EMBL/GenBank/DDBJ whole genome shotgun (WGS) entry which is preliminary data.</text>
</comment>
<keyword evidence="2" id="KW-1185">Reference proteome</keyword>
<sequence>MAAARGFLNLRKRFWASL</sequence>
<evidence type="ECO:0000313" key="1">
    <source>
        <dbReference type="EMBL" id="OWK60952.1"/>
    </source>
</evidence>